<dbReference type="Pfam" id="PF10557">
    <property type="entry name" value="Cullin_Nedd8"/>
    <property type="match status" value="1"/>
</dbReference>
<dbReference type="InterPro" id="IPR059120">
    <property type="entry name" value="Cullin-like_AB"/>
</dbReference>
<dbReference type="InterPro" id="IPR016159">
    <property type="entry name" value="Cullin_repeat-like_dom_sf"/>
</dbReference>
<feature type="domain" description="Cullin family profile" evidence="11">
    <location>
        <begin position="418"/>
        <end position="625"/>
    </location>
</feature>
<comment type="caution">
    <text evidence="12">The sequence shown here is derived from an EMBL/GenBank/DDBJ whole genome shotgun (WGS) entry which is preliminary data.</text>
</comment>
<evidence type="ECO:0000256" key="5">
    <source>
        <dbReference type="ARBA" id="ARBA00022786"/>
    </source>
</evidence>
<sequence length="757" mass="87867">MSSNRSQTPHGLKQIGLDQIWDDLRAGIQQVYTRQSMAKSRYMELYTHVYNYCTSVHQSNQIRGAGAPPSKPSKKTTTSGGAQFVGLELYKRLKEFLKNYLTNLLKDGEDLMDESVLKFYTQQWEDYRFSSKVLNGICAYLNRHWVRRECDEGRKGIYEIYSLALVTWRECLFRPLNKQVTNAVLKLIEKERNGETINTRLISGVVQSYVELGLNEDDAFAKGPTLSVYKEYFETQFLADTERFYTRESTEFLQQNPVTEYMKKAEARLLEEQRRVQVYLHESTQDELARKCEQVLIEKHLEIFHTEFQNLLDADKNEDLGRMYNLVSRITDGLGELKKLLETHIFNQGLAAIEKCGESALNDPKMYVQTILDVHKKYNALVMSAFNNDAGFVAALDKACGRFINNNAVTKMVQSSSKSPELLARYCDSLLKKSSKNPEEAELEDTLNQVMVVFKYIEDKDVFQKFYAKMLAKRLVHQNSASDDAEASMISKLKQACGFEYTSKLQRMFQDIGVSKDLNEQFKKHLTNSEPLDLDFSIQLERSYQRFTAFYASRHSGRKLTWLYHLSKGELVSNCFKNRYTLQASTFQMAILLQYNTEDVYTVQQLTDSTQIKIDILVQVLQILLKSKLLVLEDENANVDEVEFKPDTLIKLFLGYKNKKLRVNINVPMKTEQKQEQETTHKNIEEDRKLLIQAAIVRIMKMRKILKHQQLLAEVLNQLSSRFKPRVPVIKKCIDILIEKEYLERVDGEKDTYSYLA</sequence>
<dbReference type="InterPro" id="IPR001373">
    <property type="entry name" value="Cullin_N"/>
</dbReference>
<proteinExistence type="inferred from homology"/>
<evidence type="ECO:0000256" key="10">
    <source>
        <dbReference type="SAM" id="MobiDB-lite"/>
    </source>
</evidence>
<dbReference type="InterPro" id="IPR016157">
    <property type="entry name" value="Cullin_CS"/>
</dbReference>
<protein>
    <recommendedName>
        <fullName evidence="7">Cullin-1</fullName>
    </recommendedName>
</protein>
<evidence type="ECO:0000256" key="6">
    <source>
        <dbReference type="ARBA" id="ARBA00022843"/>
    </source>
</evidence>
<dbReference type="InterPro" id="IPR036317">
    <property type="entry name" value="Cullin_homology_sf"/>
</dbReference>
<evidence type="ECO:0000256" key="4">
    <source>
        <dbReference type="ARBA" id="ARBA00022499"/>
    </source>
</evidence>
<keyword evidence="4" id="KW-1017">Isopeptide bond</keyword>
<dbReference type="Gene3D" id="1.10.10.10">
    <property type="entry name" value="Winged helix-like DNA-binding domain superfamily/Winged helix DNA-binding domain"/>
    <property type="match status" value="2"/>
</dbReference>
<dbReference type="FunFam" id="1.10.10.10:FF:000161">
    <property type="entry name" value="Cullin 1"/>
    <property type="match status" value="1"/>
</dbReference>
<dbReference type="SMART" id="SM00182">
    <property type="entry name" value="CULLIN"/>
    <property type="match status" value="1"/>
</dbReference>
<comment type="pathway">
    <text evidence="1">Protein modification; protein ubiquitination.</text>
</comment>
<dbReference type="FunFam" id="1.10.10.10:FF:000014">
    <property type="entry name" value="Cullin 1"/>
    <property type="match status" value="1"/>
</dbReference>
<dbReference type="EMBL" id="SRMA01027309">
    <property type="protein sequence ID" value="TRY55801.1"/>
    <property type="molecule type" value="Genomic_DNA"/>
</dbReference>
<evidence type="ECO:0000256" key="3">
    <source>
        <dbReference type="ARBA" id="ARBA00022481"/>
    </source>
</evidence>
<dbReference type="GO" id="GO:0031625">
    <property type="term" value="F:ubiquitin protein ligase binding"/>
    <property type="evidence" value="ECO:0007669"/>
    <property type="project" value="InterPro"/>
</dbReference>
<dbReference type="InterPro" id="IPR016158">
    <property type="entry name" value="Cullin_homology"/>
</dbReference>
<dbReference type="SUPFAM" id="SSF46785">
    <property type="entry name" value="Winged helix' DNA-binding domain"/>
    <property type="match status" value="1"/>
</dbReference>
<evidence type="ECO:0000259" key="11">
    <source>
        <dbReference type="PROSITE" id="PS50069"/>
    </source>
</evidence>
<evidence type="ECO:0000313" key="12">
    <source>
        <dbReference type="EMBL" id="TRY55801.1"/>
    </source>
</evidence>
<evidence type="ECO:0000256" key="1">
    <source>
        <dbReference type="ARBA" id="ARBA00004906"/>
    </source>
</evidence>
<evidence type="ECO:0000256" key="2">
    <source>
        <dbReference type="ARBA" id="ARBA00006019"/>
    </source>
</evidence>
<accession>A0A553MRJ4</accession>
<dbReference type="InterPro" id="IPR036390">
    <property type="entry name" value="WH_DNA-bd_sf"/>
</dbReference>
<dbReference type="FunFam" id="1.20.1310.10:FF:000011">
    <property type="entry name" value="Cullin 1"/>
    <property type="match status" value="1"/>
</dbReference>
<dbReference type="PROSITE" id="PS01256">
    <property type="entry name" value="CULLIN_1"/>
    <property type="match status" value="1"/>
</dbReference>
<dbReference type="Proteomes" id="UP000316079">
    <property type="component" value="Unassembled WGS sequence"/>
</dbReference>
<dbReference type="SUPFAM" id="SSF74788">
    <property type="entry name" value="Cullin repeat-like"/>
    <property type="match status" value="1"/>
</dbReference>
<dbReference type="SUPFAM" id="SSF75632">
    <property type="entry name" value="Cullin homology domain"/>
    <property type="match status" value="1"/>
</dbReference>
<dbReference type="SMART" id="SM00884">
    <property type="entry name" value="Cullin_Nedd8"/>
    <property type="match status" value="1"/>
</dbReference>
<dbReference type="AlphaFoldDB" id="A0A553MRJ4"/>
<dbReference type="GO" id="GO:0019005">
    <property type="term" value="C:SCF ubiquitin ligase complex"/>
    <property type="evidence" value="ECO:0007669"/>
    <property type="project" value="UniProtKB-ARBA"/>
</dbReference>
<dbReference type="FunFam" id="1.20.1310.10:FF:000007">
    <property type="entry name" value="Cullin 1"/>
    <property type="match status" value="1"/>
</dbReference>
<evidence type="ECO:0000313" key="13">
    <source>
        <dbReference type="Proteomes" id="UP000316079"/>
    </source>
</evidence>
<organism evidence="12 13">
    <name type="scientific">Danionella cerebrum</name>
    <dbReference type="NCBI Taxonomy" id="2873325"/>
    <lineage>
        <taxon>Eukaryota</taxon>
        <taxon>Metazoa</taxon>
        <taxon>Chordata</taxon>
        <taxon>Craniata</taxon>
        <taxon>Vertebrata</taxon>
        <taxon>Euteleostomi</taxon>
        <taxon>Actinopterygii</taxon>
        <taxon>Neopterygii</taxon>
        <taxon>Teleostei</taxon>
        <taxon>Ostariophysi</taxon>
        <taxon>Cypriniformes</taxon>
        <taxon>Danionidae</taxon>
        <taxon>Danioninae</taxon>
        <taxon>Danionella</taxon>
    </lineage>
</organism>
<dbReference type="InterPro" id="IPR036388">
    <property type="entry name" value="WH-like_DNA-bd_sf"/>
</dbReference>
<dbReference type="UniPathway" id="UPA00143"/>
<dbReference type="InterPro" id="IPR045093">
    <property type="entry name" value="Cullin"/>
</dbReference>
<dbReference type="FunFam" id="1.20.1310.10:FF:000023">
    <property type="entry name" value="cullin-1"/>
    <property type="match status" value="1"/>
</dbReference>
<evidence type="ECO:0000256" key="9">
    <source>
        <dbReference type="RuleBase" id="RU003829"/>
    </source>
</evidence>
<dbReference type="FunFam" id="1.20.1310.10:FF:000019">
    <property type="entry name" value="Cullin 1"/>
    <property type="match status" value="1"/>
</dbReference>
<dbReference type="STRING" id="623744.A0A553MRJ4"/>
<dbReference type="OrthoDB" id="27073at2759"/>
<evidence type="ECO:0000256" key="8">
    <source>
        <dbReference type="PROSITE-ProRule" id="PRU00330"/>
    </source>
</evidence>
<gene>
    <name evidence="12" type="ORF">DNTS_025647</name>
</gene>
<comment type="similarity">
    <text evidence="2 8 9">Belongs to the cullin family.</text>
</comment>
<keyword evidence="13" id="KW-1185">Reference proteome</keyword>
<keyword evidence="5" id="KW-0833">Ubl conjugation pathway</keyword>
<dbReference type="PANTHER" id="PTHR11932">
    <property type="entry name" value="CULLIN"/>
    <property type="match status" value="1"/>
</dbReference>
<dbReference type="GO" id="GO:0070936">
    <property type="term" value="P:protein K48-linked ubiquitination"/>
    <property type="evidence" value="ECO:0007669"/>
    <property type="project" value="UniProtKB-ARBA"/>
</dbReference>
<keyword evidence="3" id="KW-0488">Methylation</keyword>
<dbReference type="PROSITE" id="PS50069">
    <property type="entry name" value="CULLIN_2"/>
    <property type="match status" value="1"/>
</dbReference>
<dbReference type="Pfam" id="PF26557">
    <property type="entry name" value="Cullin_AB"/>
    <property type="match status" value="1"/>
</dbReference>
<dbReference type="GO" id="GO:0031146">
    <property type="term" value="P:SCF-dependent proteasomal ubiquitin-dependent protein catabolic process"/>
    <property type="evidence" value="ECO:0007669"/>
    <property type="project" value="UniProtKB-ARBA"/>
</dbReference>
<dbReference type="InterPro" id="IPR019559">
    <property type="entry name" value="Cullin_neddylation_domain"/>
</dbReference>
<dbReference type="Gene3D" id="4.10.1030.10">
    <property type="entry name" value="Ring Box Chain A, domain 5"/>
    <property type="match status" value="1"/>
</dbReference>
<keyword evidence="6" id="KW-0832">Ubl conjugation</keyword>
<dbReference type="Gene3D" id="1.20.1310.10">
    <property type="entry name" value="Cullin Repeats"/>
    <property type="match status" value="4"/>
</dbReference>
<dbReference type="GO" id="GO:0006915">
    <property type="term" value="P:apoptotic process"/>
    <property type="evidence" value="ECO:0007669"/>
    <property type="project" value="UniProtKB-ARBA"/>
</dbReference>
<name>A0A553MRJ4_9TELE</name>
<feature type="region of interest" description="Disordered" evidence="10">
    <location>
        <begin position="61"/>
        <end position="80"/>
    </location>
</feature>
<dbReference type="Pfam" id="PF00888">
    <property type="entry name" value="Cullin"/>
    <property type="match status" value="1"/>
</dbReference>
<reference evidence="12 13" key="1">
    <citation type="journal article" date="2019" name="Sci. Data">
        <title>Hybrid genome assembly and annotation of Danionella translucida.</title>
        <authorList>
            <person name="Kadobianskyi M."/>
            <person name="Schulze L."/>
            <person name="Schuelke M."/>
            <person name="Judkewitz B."/>
        </authorList>
    </citation>
    <scope>NUCLEOTIDE SEQUENCE [LARGE SCALE GENOMIC DNA]</scope>
    <source>
        <strain evidence="12 13">Bolton</strain>
    </source>
</reference>
<evidence type="ECO:0000256" key="7">
    <source>
        <dbReference type="ARBA" id="ARBA00069612"/>
    </source>
</evidence>